<protein>
    <submittedName>
        <fullName evidence="2">Uncharacterized protein</fullName>
    </submittedName>
</protein>
<evidence type="ECO:0000313" key="3">
    <source>
        <dbReference type="Proteomes" id="UP000061010"/>
    </source>
</evidence>
<dbReference type="EMBL" id="CP012900">
    <property type="protein sequence ID" value="ALJ27024.1"/>
    <property type="molecule type" value="Genomic_DNA"/>
</dbReference>
<dbReference type="AlphaFoldDB" id="A0A0S1AW44"/>
<dbReference type="Proteomes" id="UP000061010">
    <property type="component" value="Chromosome"/>
</dbReference>
<feature type="compositionally biased region" description="Low complexity" evidence="1">
    <location>
        <begin position="193"/>
        <end position="203"/>
    </location>
</feature>
<name>A0A0S1AW44_9GAMM</name>
<dbReference type="KEGG" id="sacz:AOT14_05790"/>
<feature type="region of interest" description="Disordered" evidence="1">
    <location>
        <begin position="193"/>
        <end position="217"/>
    </location>
</feature>
<gene>
    <name evidence="2" type="ORF">AOT14_05790</name>
</gene>
<organism evidence="2 3">
    <name type="scientific">Stenotrophomonas acidaminiphila</name>
    <dbReference type="NCBI Taxonomy" id="128780"/>
    <lineage>
        <taxon>Bacteria</taxon>
        <taxon>Pseudomonadati</taxon>
        <taxon>Pseudomonadota</taxon>
        <taxon>Gammaproteobacteria</taxon>
        <taxon>Lysobacterales</taxon>
        <taxon>Lysobacteraceae</taxon>
        <taxon>Stenotrophomonas</taxon>
    </lineage>
</organism>
<keyword evidence="3" id="KW-1185">Reference proteome</keyword>
<evidence type="ECO:0000256" key="1">
    <source>
        <dbReference type="SAM" id="MobiDB-lite"/>
    </source>
</evidence>
<sequence>MPEGKYFSCRCSISGNVSLALTNYSLLDQTSARWTVIHSCRRPHKIPAHTFKELRNRPQRLLPSARRFRPSEPPIIAGFSASSTPRFEVRLCRFFFKPEGFPSERAAYYGSLFVAVNTCVRVTSTSFLRCQPTAGGEGAEVCVLLSTLGRGKYHSRAFMPRQAGTSCPAWLRRGVRRRPAVPARTCACPPAAGLRNPAAAPSAHPRRRYRPPSPHAP</sequence>
<proteinExistence type="predicted"/>
<reference evidence="2 3" key="1">
    <citation type="journal article" date="2015" name="Genome Announc.">
        <title>Complete Genome Sequencing of Stenotrophomonas acidaminiphila ZAC14D2_NAIMI4_2, a Multidrug-Resistant Strain Isolated from Sediments of a Polluted River in Mexico, Uncovers New Antibiotic Resistance Genes and a Novel Class-II Lasso Peptide Biosynthesis Gene Cluster.</title>
        <authorList>
            <person name="Vinuesa P."/>
            <person name="Ochoa-Sanchez L.E."/>
        </authorList>
    </citation>
    <scope>NUCLEOTIDE SEQUENCE [LARGE SCALE GENOMIC DNA]</scope>
    <source>
        <strain evidence="2 3">ZAC14D2_NAIMI4_2</strain>
    </source>
</reference>
<evidence type="ECO:0000313" key="2">
    <source>
        <dbReference type="EMBL" id="ALJ27024.1"/>
    </source>
</evidence>
<accession>A0A0S1AW44</accession>